<dbReference type="KEGG" id="pmak:PMPD1_0917"/>
<accession>A0A6M8U5C7</accession>
<keyword evidence="2" id="KW-1185">Reference proteome</keyword>
<protein>
    <submittedName>
        <fullName evidence="1">Uncharacterized protein</fullName>
    </submittedName>
</protein>
<evidence type="ECO:0000313" key="1">
    <source>
        <dbReference type="EMBL" id="QKJ85886.1"/>
    </source>
</evidence>
<proteinExistence type="predicted"/>
<name>A0A6M8U5C7_9GAMM</name>
<dbReference type="AlphaFoldDB" id="A0A6M8U5C7"/>
<organism evidence="1 2">
    <name type="scientific">Paramixta manurensis</name>
    <dbReference type="NCBI Taxonomy" id="2740817"/>
    <lineage>
        <taxon>Bacteria</taxon>
        <taxon>Pseudomonadati</taxon>
        <taxon>Pseudomonadota</taxon>
        <taxon>Gammaproteobacteria</taxon>
        <taxon>Enterobacterales</taxon>
        <taxon>Erwiniaceae</taxon>
        <taxon>Paramixta</taxon>
    </lineage>
</organism>
<sequence>MKEIKKTACQYVSGGIYPSESGWRHLPFDGWKSQMLEGLTPDIIEILEGYGVEIESIDWEENYKLYLNMVPA</sequence>
<reference evidence="1 2" key="1">
    <citation type="submission" date="2020-06" db="EMBL/GenBank/DDBJ databases">
        <title>Genome sequence of Paramixta manurensis strain PD-1.</title>
        <authorList>
            <person name="Lee C.W."/>
            <person name="Kim J."/>
        </authorList>
    </citation>
    <scope>NUCLEOTIDE SEQUENCE [LARGE SCALE GENOMIC DNA]</scope>
    <source>
        <strain evidence="1 2">PD-1</strain>
    </source>
</reference>
<dbReference type="EMBL" id="CP054212">
    <property type="protein sequence ID" value="QKJ85886.1"/>
    <property type="molecule type" value="Genomic_DNA"/>
</dbReference>
<dbReference type="RefSeq" id="WP_173632941.1">
    <property type="nucleotide sequence ID" value="NZ_CP054212.1"/>
</dbReference>
<dbReference type="Proteomes" id="UP000505325">
    <property type="component" value="Chromosome"/>
</dbReference>
<evidence type="ECO:0000313" key="2">
    <source>
        <dbReference type="Proteomes" id="UP000505325"/>
    </source>
</evidence>
<gene>
    <name evidence="1" type="ORF">PMPD1_0917</name>
</gene>